<keyword evidence="1" id="KW-0472">Membrane</keyword>
<gene>
    <name evidence="2" type="ORF">SR900_08790</name>
</gene>
<organism evidence="2 3">
    <name type="scientific">Kangiella aquimarina</name>
    <dbReference type="NCBI Taxonomy" id="261965"/>
    <lineage>
        <taxon>Bacteria</taxon>
        <taxon>Pseudomonadati</taxon>
        <taxon>Pseudomonadota</taxon>
        <taxon>Gammaproteobacteria</taxon>
        <taxon>Kangiellales</taxon>
        <taxon>Kangiellaceae</taxon>
        <taxon>Kangiella</taxon>
    </lineage>
</organism>
<dbReference type="RefSeq" id="WP_018625035.1">
    <property type="nucleotide sequence ID" value="NZ_CP140158.1"/>
</dbReference>
<evidence type="ECO:0000313" key="2">
    <source>
        <dbReference type="EMBL" id="WQG84562.1"/>
    </source>
</evidence>
<keyword evidence="1" id="KW-1133">Transmembrane helix</keyword>
<evidence type="ECO:0000313" key="3">
    <source>
        <dbReference type="Proteomes" id="UP001324185"/>
    </source>
</evidence>
<dbReference type="EMBL" id="CP140158">
    <property type="protein sequence ID" value="WQG84562.1"/>
    <property type="molecule type" value="Genomic_DNA"/>
</dbReference>
<dbReference type="Proteomes" id="UP001324185">
    <property type="component" value="Chromosome"/>
</dbReference>
<feature type="transmembrane region" description="Helical" evidence="1">
    <location>
        <begin position="39"/>
        <end position="59"/>
    </location>
</feature>
<reference evidence="2 3" key="1">
    <citation type="submission" date="2023-11" db="EMBL/GenBank/DDBJ databases">
        <title>MicrobeMod: A computational toolkit for identifying prokaryotic methylation and restriction-modification with nanopore sequencing.</title>
        <authorList>
            <person name="Crits-Christoph A."/>
            <person name="Kang S.C."/>
            <person name="Lee H."/>
            <person name="Ostrov N."/>
        </authorList>
    </citation>
    <scope>NUCLEOTIDE SEQUENCE [LARGE SCALE GENOMIC DNA]</scope>
    <source>
        <strain evidence="2 3">DSMZ 16071</strain>
    </source>
</reference>
<feature type="transmembrane region" description="Helical" evidence="1">
    <location>
        <begin position="12"/>
        <end position="33"/>
    </location>
</feature>
<accession>A0ABZ0X1U8</accession>
<evidence type="ECO:0000256" key="1">
    <source>
        <dbReference type="SAM" id="Phobius"/>
    </source>
</evidence>
<keyword evidence="1" id="KW-0812">Transmembrane</keyword>
<proteinExistence type="predicted"/>
<protein>
    <submittedName>
        <fullName evidence="2">Uncharacterized protein</fullName>
    </submittedName>
</protein>
<keyword evidence="3" id="KW-1185">Reference proteome</keyword>
<name>A0ABZ0X1U8_9GAMM</name>
<sequence>MDDNYQISKIILKVTWQSALSFLIGAGLFYLSAPHSTDHGTMFIESFLLFSLVGLAFLIVTTLKFILKNKLTFVCFVAFSAGVIVTQKYYPIEDRKVEPTLVVEEEIRVLLESKFDNIKDIKINTRAKRSFDLLRPKIWVVIFYTNDDSSHKRVYVKEGLLGDFVIEN</sequence>